<dbReference type="AlphaFoldDB" id="A0A841GKK7"/>
<comment type="caution">
    <text evidence="2">The sequence shown here is derived from an EMBL/GenBank/DDBJ whole genome shotgun (WGS) entry which is preliminary data.</text>
</comment>
<dbReference type="SMART" id="SM00567">
    <property type="entry name" value="EZ_HEAT"/>
    <property type="match status" value="4"/>
</dbReference>
<name>A0A841GKK7_9BACT</name>
<dbReference type="SUPFAM" id="SSF48371">
    <property type="entry name" value="ARM repeat"/>
    <property type="match status" value="1"/>
</dbReference>
<reference evidence="2 3" key="1">
    <citation type="submission" date="2020-08" db="EMBL/GenBank/DDBJ databases">
        <title>Genomic Encyclopedia of Type Strains, Phase IV (KMG-IV): sequencing the most valuable type-strain genomes for metagenomic binning, comparative biology and taxonomic classification.</title>
        <authorList>
            <person name="Goeker M."/>
        </authorList>
    </citation>
    <scope>NUCLEOTIDE SEQUENCE [LARGE SCALE GENOMIC DNA]</scope>
    <source>
        <strain evidence="2 3">DSM 29007</strain>
    </source>
</reference>
<dbReference type="Gene3D" id="1.25.10.10">
    <property type="entry name" value="Leucine-rich Repeat Variant"/>
    <property type="match status" value="2"/>
</dbReference>
<evidence type="ECO:0000313" key="3">
    <source>
        <dbReference type="Proteomes" id="UP000582837"/>
    </source>
</evidence>
<keyword evidence="1" id="KW-0472">Membrane</keyword>
<dbReference type="InterPro" id="IPR004155">
    <property type="entry name" value="PBS_lyase_HEAT"/>
</dbReference>
<keyword evidence="1" id="KW-1133">Transmembrane helix</keyword>
<dbReference type="PANTHER" id="PTHR12697:SF5">
    <property type="entry name" value="DEOXYHYPUSINE HYDROXYLASE"/>
    <property type="match status" value="1"/>
</dbReference>
<accession>A0A841GKK7</accession>
<dbReference type="InterPro" id="IPR016024">
    <property type="entry name" value="ARM-type_fold"/>
</dbReference>
<keyword evidence="3" id="KW-1185">Reference proteome</keyword>
<organism evidence="2 3">
    <name type="scientific">Longimicrobium terrae</name>
    <dbReference type="NCBI Taxonomy" id="1639882"/>
    <lineage>
        <taxon>Bacteria</taxon>
        <taxon>Pseudomonadati</taxon>
        <taxon>Gemmatimonadota</taxon>
        <taxon>Longimicrobiia</taxon>
        <taxon>Longimicrobiales</taxon>
        <taxon>Longimicrobiaceae</taxon>
        <taxon>Longimicrobium</taxon>
    </lineage>
</organism>
<dbReference type="PANTHER" id="PTHR12697">
    <property type="entry name" value="PBS LYASE HEAT-LIKE PROTEIN"/>
    <property type="match status" value="1"/>
</dbReference>
<evidence type="ECO:0000313" key="2">
    <source>
        <dbReference type="EMBL" id="MBB6069261.1"/>
    </source>
</evidence>
<feature type="transmembrane region" description="Helical" evidence="1">
    <location>
        <begin position="6"/>
        <end position="31"/>
    </location>
</feature>
<protein>
    <submittedName>
        <fullName evidence="2">HEAT repeat protein</fullName>
    </submittedName>
</protein>
<dbReference type="GO" id="GO:0016491">
    <property type="term" value="F:oxidoreductase activity"/>
    <property type="evidence" value="ECO:0007669"/>
    <property type="project" value="TreeGrafter"/>
</dbReference>
<dbReference type="RefSeq" id="WP_170037965.1">
    <property type="nucleotide sequence ID" value="NZ_JABDTL010000002.1"/>
</dbReference>
<sequence length="352" mass="37526">MAPIDWVEFALLAEGIILVLSLVILFGHAWLGQRRERNWTVRMEQARRALLDVVRSGRTSKAGNAAIGAIPVRLQIRLLTELAPNLTGQSRAQLAMLAEQIGLVDAARRMAASKDWRDRLHGVRLLAGIGGGGELVPGLMEDPHPAVRAEAVEWAGTHPTPERVDRLVSLLPATDRYGSFVVRDALLRAGEGAITPLARYLADHDGVAAEGALEVATGLADPRFGPAALRLCEDPLPAVRARAAALAGSIGGEEAVGVLQRLVHDGDAEVRAAAAAALGRLGHWPSAPVIAALLRDRAWSVRSQSALALRSLGSPGLLYLRRGLSDEDPFAADIARQVLDLPASSAERERWG</sequence>
<proteinExistence type="predicted"/>
<dbReference type="Pfam" id="PF13646">
    <property type="entry name" value="HEAT_2"/>
    <property type="match status" value="1"/>
</dbReference>
<evidence type="ECO:0000256" key="1">
    <source>
        <dbReference type="SAM" id="Phobius"/>
    </source>
</evidence>
<dbReference type="EMBL" id="JACHIA010000002">
    <property type="protein sequence ID" value="MBB6069261.1"/>
    <property type="molecule type" value="Genomic_DNA"/>
</dbReference>
<keyword evidence="1" id="KW-0812">Transmembrane</keyword>
<dbReference type="Proteomes" id="UP000582837">
    <property type="component" value="Unassembled WGS sequence"/>
</dbReference>
<gene>
    <name evidence="2" type="ORF">HNQ61_000876</name>
</gene>
<dbReference type="InterPro" id="IPR011989">
    <property type="entry name" value="ARM-like"/>
</dbReference>